<keyword evidence="6" id="KW-1185">Reference proteome</keyword>
<evidence type="ECO:0000256" key="2">
    <source>
        <dbReference type="ARBA" id="ARBA00022827"/>
    </source>
</evidence>
<feature type="compositionally biased region" description="Basic and acidic residues" evidence="4">
    <location>
        <begin position="419"/>
        <end position="431"/>
    </location>
</feature>
<evidence type="ECO:0000256" key="1">
    <source>
        <dbReference type="ARBA" id="ARBA00022630"/>
    </source>
</evidence>
<dbReference type="STRING" id="416450.A0A1V6Q4M1"/>
<feature type="region of interest" description="Disordered" evidence="4">
    <location>
        <begin position="419"/>
        <end position="454"/>
    </location>
</feature>
<comment type="caution">
    <text evidence="5">The sequence shown here is derived from an EMBL/GenBank/DDBJ whole genome shotgun (WGS) entry which is preliminary data.</text>
</comment>
<dbReference type="PANTHER" id="PTHR42973">
    <property type="entry name" value="BINDING OXIDOREDUCTASE, PUTATIVE (AFU_ORTHOLOGUE AFUA_1G17690)-RELATED"/>
    <property type="match status" value="1"/>
</dbReference>
<sequence length="454" mass="51355">MTSAYKRPSPTSAWEVSFSKQPLGRIATVSETEHSGIYRALRGGGNNFGLVIKFNLCTIPNAMMRKGAKTFVQDQFTAFISAFGNAVNDAPTDEISIPAVSDTTTSKSLVQYCKDIQSNNSNGHREGSRSVLLGLTTSRERDGHTSRPTGVHLPRIACWWADESDDDTVYRFVNSYWGKVREKAQAMGNNNHFAYMDYASQFQDVIAVYVDANAARLQRILRNMIPKRFTRTFSLGHSSLPAVPSEEPRIITHTPCNVPTLPEILVNMCMLRYKWYRGDGESNAVMKPELVAGASTAKIHNRFFATRTPTRWETVVHAGAYVLLFLTPLYLSNQTKSMVQNTRNKKTEAKQQKRSGEKSKSSKSRQRKKNCSSMTLTAQKEKRFISRMSIDTKKKGYGNEVKPTKNIRSKMLNITDRKCEKQRSANDERNYMQRTGSGGYVKWKQNKSDCEWRG</sequence>
<name>A0A1V6Q4M1_9EURO</name>
<dbReference type="EMBL" id="MDYN01000015">
    <property type="protein sequence ID" value="OQD83822.1"/>
    <property type="molecule type" value="Genomic_DNA"/>
</dbReference>
<dbReference type="GO" id="GO:0016491">
    <property type="term" value="F:oxidoreductase activity"/>
    <property type="evidence" value="ECO:0007669"/>
    <property type="project" value="UniProtKB-KW"/>
</dbReference>
<dbReference type="Proteomes" id="UP000191672">
    <property type="component" value="Unassembled WGS sequence"/>
</dbReference>
<gene>
    <name evidence="5" type="ORF">PENANT_c015G06574</name>
</gene>
<evidence type="ECO:0000256" key="4">
    <source>
        <dbReference type="SAM" id="MobiDB-lite"/>
    </source>
</evidence>
<feature type="compositionally biased region" description="Basic and acidic residues" evidence="4">
    <location>
        <begin position="345"/>
        <end position="360"/>
    </location>
</feature>
<reference evidence="6" key="1">
    <citation type="journal article" date="2017" name="Nat. Microbiol.">
        <title>Global analysis of biosynthetic gene clusters reveals vast potential of secondary metabolite production in Penicillium species.</title>
        <authorList>
            <person name="Nielsen J.C."/>
            <person name="Grijseels S."/>
            <person name="Prigent S."/>
            <person name="Ji B."/>
            <person name="Dainat J."/>
            <person name="Nielsen K.F."/>
            <person name="Frisvad J.C."/>
            <person name="Workman M."/>
            <person name="Nielsen J."/>
        </authorList>
    </citation>
    <scope>NUCLEOTIDE SEQUENCE [LARGE SCALE GENOMIC DNA]</scope>
    <source>
        <strain evidence="6">IBT 31811</strain>
    </source>
</reference>
<proteinExistence type="predicted"/>
<accession>A0A1V6Q4M1</accession>
<keyword evidence="2" id="KW-0274">FAD</keyword>
<dbReference type="InterPro" id="IPR050416">
    <property type="entry name" value="FAD-linked_Oxidoreductase"/>
</dbReference>
<feature type="compositionally biased region" description="Basic residues" evidence="4">
    <location>
        <begin position="361"/>
        <end position="370"/>
    </location>
</feature>
<keyword evidence="3" id="KW-0560">Oxidoreductase</keyword>
<dbReference type="Gene3D" id="3.30.465.10">
    <property type="match status" value="1"/>
</dbReference>
<evidence type="ECO:0000313" key="6">
    <source>
        <dbReference type="Proteomes" id="UP000191672"/>
    </source>
</evidence>
<dbReference type="InterPro" id="IPR016169">
    <property type="entry name" value="FAD-bd_PCMH_sub2"/>
</dbReference>
<dbReference type="PANTHER" id="PTHR42973:SF34">
    <property type="entry name" value="FAD BINDING DOMAIN PROTEIN (AFU_ORTHOLOGUE AFUA_3G02770)"/>
    <property type="match status" value="1"/>
</dbReference>
<evidence type="ECO:0008006" key="7">
    <source>
        <dbReference type="Google" id="ProtNLM"/>
    </source>
</evidence>
<evidence type="ECO:0000313" key="5">
    <source>
        <dbReference type="EMBL" id="OQD83822.1"/>
    </source>
</evidence>
<dbReference type="Gene3D" id="3.40.462.20">
    <property type="match status" value="1"/>
</dbReference>
<feature type="region of interest" description="Disordered" evidence="4">
    <location>
        <begin position="337"/>
        <end position="374"/>
    </location>
</feature>
<dbReference type="AlphaFoldDB" id="A0A1V6Q4M1"/>
<keyword evidence="1" id="KW-0285">Flavoprotein</keyword>
<evidence type="ECO:0000256" key="3">
    <source>
        <dbReference type="ARBA" id="ARBA00023002"/>
    </source>
</evidence>
<organism evidence="5 6">
    <name type="scientific">Penicillium antarcticum</name>
    <dbReference type="NCBI Taxonomy" id="416450"/>
    <lineage>
        <taxon>Eukaryota</taxon>
        <taxon>Fungi</taxon>
        <taxon>Dikarya</taxon>
        <taxon>Ascomycota</taxon>
        <taxon>Pezizomycotina</taxon>
        <taxon>Eurotiomycetes</taxon>
        <taxon>Eurotiomycetidae</taxon>
        <taxon>Eurotiales</taxon>
        <taxon>Aspergillaceae</taxon>
        <taxon>Penicillium</taxon>
    </lineage>
</organism>
<protein>
    <recommendedName>
        <fullName evidence="7">Berberine/berberine-like domain-containing protein</fullName>
    </recommendedName>
</protein>